<dbReference type="EMBL" id="QQTP01000028">
    <property type="protein sequence ID" value="RDJ19770.1"/>
    <property type="molecule type" value="Genomic_DNA"/>
</dbReference>
<dbReference type="OrthoDB" id="7307648at2"/>
<organism evidence="1 2">
    <name type="scientific">Bosea caraganae</name>
    <dbReference type="NCBI Taxonomy" id="2763117"/>
    <lineage>
        <taxon>Bacteria</taxon>
        <taxon>Pseudomonadati</taxon>
        <taxon>Pseudomonadota</taxon>
        <taxon>Alphaproteobacteria</taxon>
        <taxon>Hyphomicrobiales</taxon>
        <taxon>Boseaceae</taxon>
        <taxon>Bosea</taxon>
    </lineage>
</organism>
<dbReference type="Gene3D" id="3.40.190.10">
    <property type="entry name" value="Periplasmic binding protein-like II"/>
    <property type="match status" value="2"/>
</dbReference>
<dbReference type="PANTHER" id="PTHR30024">
    <property type="entry name" value="ALIPHATIC SULFONATES-BINDING PROTEIN-RELATED"/>
    <property type="match status" value="1"/>
</dbReference>
<name>A0A370KXS5_9HYPH</name>
<sequence length="360" mass="37088">MMPASRVDRSSCGGAELDMIDRRTLLALAAGTMAGIGPGFAQGTTLRIGYVPVIGASALFVLAGDGSTRDAGFDLKLTKFDSGPNAIQAFASGTIDILVIGIAPVAVARARGLDASVIAAAAVGGAAFVAGPALAKAFAENGNDPAKAFAAFRAATGRKAKLGTLPPGGVPTVALHHWLWKVGKVERSDVEIANMGIEVVQQAMLSGAIDGGTLLEPSATLVTERDPRTKRIVNSPDMFPNIPGVVVAASGSLLKSRPDLAERFVGLFHRATELVRTDPAKAAPLVLAALGGGLVAEDTITRALTSPAVSFVNDPARIRKATEDLLAYQVELGDFPTAPALDGLFDQALYERGLRTAATR</sequence>
<evidence type="ECO:0000313" key="1">
    <source>
        <dbReference type="EMBL" id="RDJ19770.1"/>
    </source>
</evidence>
<reference evidence="2" key="1">
    <citation type="submission" date="2018-07" db="EMBL/GenBank/DDBJ databases">
        <authorList>
            <person name="Safronova V.I."/>
            <person name="Chirak E.R."/>
            <person name="Sazanova A.L."/>
        </authorList>
    </citation>
    <scope>NUCLEOTIDE SEQUENCE [LARGE SCALE GENOMIC DNA]</scope>
    <source>
        <strain evidence="2">RCAM04685</strain>
    </source>
</reference>
<dbReference type="Pfam" id="PF13379">
    <property type="entry name" value="NMT1_2"/>
    <property type="match status" value="1"/>
</dbReference>
<evidence type="ECO:0000313" key="2">
    <source>
        <dbReference type="Proteomes" id="UP000255207"/>
    </source>
</evidence>
<comment type="caution">
    <text evidence="1">The sequence shown here is derived from an EMBL/GenBank/DDBJ whole genome shotgun (WGS) entry which is preliminary data.</text>
</comment>
<proteinExistence type="predicted"/>
<keyword evidence="2" id="KW-1185">Reference proteome</keyword>
<protein>
    <submittedName>
        <fullName evidence="1">ABC transporter substrate-binding protein</fullName>
    </submittedName>
</protein>
<accession>A0A370KXS5</accession>
<dbReference type="Proteomes" id="UP000255207">
    <property type="component" value="Unassembled WGS sequence"/>
</dbReference>
<dbReference type="AlphaFoldDB" id="A0A370KXS5"/>
<dbReference type="SUPFAM" id="SSF53850">
    <property type="entry name" value="Periplasmic binding protein-like II"/>
    <property type="match status" value="1"/>
</dbReference>
<gene>
    <name evidence="1" type="ORF">DWE98_27980</name>
</gene>